<reference evidence="7 8" key="1">
    <citation type="submission" date="2014-09" db="EMBL/GenBank/DDBJ databases">
        <title>Whole Genome Shotgun of Flavobacterium aquatile LMG 4008.</title>
        <authorList>
            <person name="Gale A.N."/>
            <person name="Pipes S.E."/>
            <person name="Newman J.D."/>
        </authorList>
    </citation>
    <scope>NUCLEOTIDE SEQUENCE [LARGE SCALE GENOMIC DNA]</scope>
    <source>
        <strain evidence="7 8">LMG 4008</strain>
    </source>
</reference>
<dbReference type="InterPro" id="IPR013325">
    <property type="entry name" value="RNA_pol_sigma_r2"/>
</dbReference>
<feature type="domain" description="RNA polymerase sigma-70 region 2" evidence="5">
    <location>
        <begin position="33"/>
        <end position="99"/>
    </location>
</feature>
<evidence type="ECO:0000259" key="5">
    <source>
        <dbReference type="Pfam" id="PF04542"/>
    </source>
</evidence>
<dbReference type="PANTHER" id="PTHR43133:SF51">
    <property type="entry name" value="RNA POLYMERASE SIGMA FACTOR"/>
    <property type="match status" value="1"/>
</dbReference>
<protein>
    <submittedName>
        <fullName evidence="7">RNA polymerase subunit sigma24</fullName>
    </submittedName>
</protein>
<evidence type="ECO:0000256" key="2">
    <source>
        <dbReference type="ARBA" id="ARBA00023015"/>
    </source>
</evidence>
<dbReference type="GO" id="GO:0016987">
    <property type="term" value="F:sigma factor activity"/>
    <property type="evidence" value="ECO:0007669"/>
    <property type="project" value="UniProtKB-KW"/>
</dbReference>
<dbReference type="Gene3D" id="1.10.1740.10">
    <property type="match status" value="1"/>
</dbReference>
<dbReference type="InterPro" id="IPR007627">
    <property type="entry name" value="RNA_pol_sigma70_r2"/>
</dbReference>
<evidence type="ECO:0000256" key="4">
    <source>
        <dbReference type="ARBA" id="ARBA00023163"/>
    </source>
</evidence>
<dbReference type="SUPFAM" id="SSF88946">
    <property type="entry name" value="Sigma2 domain of RNA polymerase sigma factors"/>
    <property type="match status" value="1"/>
</dbReference>
<dbReference type="Pfam" id="PF04542">
    <property type="entry name" value="Sigma70_r2"/>
    <property type="match status" value="1"/>
</dbReference>
<sequence>METKMEKEPLPVLTDEVIIERILKGETELFEILLRRYNQILYRTVRSYLNDGSEIEDVMQDTYINAFQKLYQFSNKSLFSTWLIRIGINEALQKNRKLSKARLQTTSLEEKTYQLPDNTTMSQENKIAQTEKAGFIEKAFEKLPEKYRIAFMLNEVEGMSVSEISKCLEISQSNVKVRLHRGRIMMKESLLSMVTKSELFEFGNSRCDRIVEYIMKTINKL</sequence>
<dbReference type="NCBIfam" id="NF008888">
    <property type="entry name" value="PRK11922.1"/>
    <property type="match status" value="1"/>
</dbReference>
<dbReference type="eggNOG" id="COG1595">
    <property type="taxonomic scope" value="Bacteria"/>
</dbReference>
<evidence type="ECO:0000256" key="1">
    <source>
        <dbReference type="ARBA" id="ARBA00010641"/>
    </source>
</evidence>
<accession>A0A095SRG1</accession>
<dbReference type="InterPro" id="IPR013324">
    <property type="entry name" value="RNA_pol_sigma_r3/r4-like"/>
</dbReference>
<comment type="caution">
    <text evidence="7">The sequence shown here is derived from an EMBL/GenBank/DDBJ whole genome shotgun (WGS) entry which is preliminary data.</text>
</comment>
<evidence type="ECO:0000313" key="7">
    <source>
        <dbReference type="EMBL" id="KGD66949.1"/>
    </source>
</evidence>
<gene>
    <name evidence="7" type="ORF">LG45_16130</name>
</gene>
<dbReference type="InterPro" id="IPR013249">
    <property type="entry name" value="RNA_pol_sigma70_r4_t2"/>
</dbReference>
<dbReference type="GO" id="GO:0003677">
    <property type="term" value="F:DNA binding"/>
    <property type="evidence" value="ECO:0007669"/>
    <property type="project" value="InterPro"/>
</dbReference>
<dbReference type="STRING" id="1453498.LG45_16130"/>
<dbReference type="InterPro" id="IPR014284">
    <property type="entry name" value="RNA_pol_sigma-70_dom"/>
</dbReference>
<keyword evidence="2" id="KW-0805">Transcription regulation</keyword>
<comment type="similarity">
    <text evidence="1">Belongs to the sigma-70 factor family. ECF subfamily.</text>
</comment>
<dbReference type="InterPro" id="IPR039425">
    <property type="entry name" value="RNA_pol_sigma-70-like"/>
</dbReference>
<evidence type="ECO:0000256" key="3">
    <source>
        <dbReference type="ARBA" id="ARBA00023082"/>
    </source>
</evidence>
<dbReference type="AlphaFoldDB" id="A0A095SRG1"/>
<evidence type="ECO:0000313" key="8">
    <source>
        <dbReference type="Proteomes" id="UP000029554"/>
    </source>
</evidence>
<dbReference type="RefSeq" id="WP_035129186.1">
    <property type="nucleotide sequence ID" value="NZ_JRHH01000006.1"/>
</dbReference>
<dbReference type="GO" id="GO:0006352">
    <property type="term" value="P:DNA-templated transcription initiation"/>
    <property type="evidence" value="ECO:0007669"/>
    <property type="project" value="InterPro"/>
</dbReference>
<dbReference type="Proteomes" id="UP000029554">
    <property type="component" value="Unassembled WGS sequence"/>
</dbReference>
<dbReference type="Gene3D" id="1.10.10.10">
    <property type="entry name" value="Winged helix-like DNA-binding domain superfamily/Winged helix DNA-binding domain"/>
    <property type="match status" value="1"/>
</dbReference>
<dbReference type="Pfam" id="PF08281">
    <property type="entry name" value="Sigma70_r4_2"/>
    <property type="match status" value="1"/>
</dbReference>
<dbReference type="SUPFAM" id="SSF88659">
    <property type="entry name" value="Sigma3 and sigma4 domains of RNA polymerase sigma factors"/>
    <property type="match status" value="1"/>
</dbReference>
<keyword evidence="3" id="KW-0731">Sigma factor</keyword>
<dbReference type="InterPro" id="IPR036388">
    <property type="entry name" value="WH-like_DNA-bd_sf"/>
</dbReference>
<proteinExistence type="inferred from homology"/>
<feature type="domain" description="RNA polymerase sigma factor 70 region 4 type 2" evidence="6">
    <location>
        <begin position="136"/>
        <end position="184"/>
    </location>
</feature>
<dbReference type="CDD" id="cd06171">
    <property type="entry name" value="Sigma70_r4"/>
    <property type="match status" value="1"/>
</dbReference>
<organism evidence="7 8">
    <name type="scientific">Flavobacterium aquatile LMG 4008 = ATCC 11947</name>
    <dbReference type="NCBI Taxonomy" id="1453498"/>
    <lineage>
        <taxon>Bacteria</taxon>
        <taxon>Pseudomonadati</taxon>
        <taxon>Bacteroidota</taxon>
        <taxon>Flavobacteriia</taxon>
        <taxon>Flavobacteriales</taxon>
        <taxon>Flavobacteriaceae</taxon>
        <taxon>Flavobacterium</taxon>
    </lineage>
</organism>
<name>A0A095SRG1_9FLAO</name>
<dbReference type="NCBIfam" id="TIGR02937">
    <property type="entry name" value="sigma70-ECF"/>
    <property type="match status" value="1"/>
</dbReference>
<dbReference type="PANTHER" id="PTHR43133">
    <property type="entry name" value="RNA POLYMERASE ECF-TYPE SIGMA FACTO"/>
    <property type="match status" value="1"/>
</dbReference>
<keyword evidence="8" id="KW-1185">Reference proteome</keyword>
<dbReference type="EMBL" id="JRHH01000006">
    <property type="protein sequence ID" value="KGD66949.1"/>
    <property type="molecule type" value="Genomic_DNA"/>
</dbReference>
<evidence type="ECO:0000259" key="6">
    <source>
        <dbReference type="Pfam" id="PF08281"/>
    </source>
</evidence>
<keyword evidence="4" id="KW-0804">Transcription</keyword>